<name>A0A285PB59_9BACI</name>
<dbReference type="OrthoDB" id="9815825at2"/>
<dbReference type="RefSeq" id="WP_097043414.1">
    <property type="nucleotide sequence ID" value="NZ_OBEK01000006.1"/>
</dbReference>
<accession>A0A285PB59</accession>
<dbReference type="EMBL" id="OBEK01000006">
    <property type="protein sequence ID" value="SNZ17376.1"/>
    <property type="molecule type" value="Genomic_DNA"/>
</dbReference>
<dbReference type="PANTHER" id="PTHR43708:SF4">
    <property type="entry name" value="OXIDOREDUCTASE YCEM-RELATED"/>
    <property type="match status" value="1"/>
</dbReference>
<sequence>MAAKKIGIIMNGVTGRMGTNQHLIRSIAAIRAEGGVLLSNGERLIPDPILVGRNEEKLSKLAKENNVERYSTDLQAALADDYNVIYFDSQTTNRREESIKQAIKSGKHIYCEKPTATSLEGSLELARLAREAGVKNGVVQDKLFLPGLLKLKHLIDSDYFGDILSVKLDFGYWVFEGDWQEAQRPSWNYRAEDGGGIIVDMFAHWRYVIDHLFGEIDSMTCIGATHIPYRVDEAGNRYKATADDAAYAIFALKNGVVVQANSSWTTRVDRDDLVTFQVDGTLGSAVAGLRDCKVQHRAATPKPVWNPDIPNTIDFRSQWESLPENRTYDNGFKIQWEQFLRHVEEDAAFPWDLLEGAKGTQLSDLGLKAWHEKKWVTVPSLEI</sequence>
<evidence type="ECO:0000259" key="2">
    <source>
        <dbReference type="Pfam" id="PF22725"/>
    </source>
</evidence>
<dbReference type="STRING" id="586416.GZ22_00540"/>
<dbReference type="InterPro" id="IPR000683">
    <property type="entry name" value="Gfo/Idh/MocA-like_OxRdtase_N"/>
</dbReference>
<dbReference type="AlphaFoldDB" id="A0A285PB59"/>
<dbReference type="Gene3D" id="3.30.360.10">
    <property type="entry name" value="Dihydrodipicolinate Reductase, domain 2"/>
    <property type="match status" value="1"/>
</dbReference>
<proteinExistence type="predicted"/>
<feature type="domain" description="Gfo/Idh/MocA-like oxidoreductase N-terminal" evidence="1">
    <location>
        <begin position="50"/>
        <end position="135"/>
    </location>
</feature>
<dbReference type="eggNOG" id="COG0673">
    <property type="taxonomic scope" value="Bacteria"/>
</dbReference>
<evidence type="ECO:0000313" key="4">
    <source>
        <dbReference type="Proteomes" id="UP000219356"/>
    </source>
</evidence>
<dbReference type="Proteomes" id="UP000219356">
    <property type="component" value="Unassembled WGS sequence"/>
</dbReference>
<evidence type="ECO:0000313" key="3">
    <source>
        <dbReference type="EMBL" id="SNZ17376.1"/>
    </source>
</evidence>
<gene>
    <name evidence="3" type="ORF">SAMN05421503_3217</name>
</gene>
<organism evidence="3 4">
    <name type="scientific">Terribacillus aidingensis</name>
    <dbReference type="NCBI Taxonomy" id="586416"/>
    <lineage>
        <taxon>Bacteria</taxon>
        <taxon>Bacillati</taxon>
        <taxon>Bacillota</taxon>
        <taxon>Bacilli</taxon>
        <taxon>Bacillales</taxon>
        <taxon>Bacillaceae</taxon>
        <taxon>Terribacillus</taxon>
    </lineage>
</organism>
<dbReference type="InterPro" id="IPR051317">
    <property type="entry name" value="Gfo/Idh/MocA_oxidoreduct"/>
</dbReference>
<evidence type="ECO:0000259" key="1">
    <source>
        <dbReference type="Pfam" id="PF01408"/>
    </source>
</evidence>
<dbReference type="Pfam" id="PF01408">
    <property type="entry name" value="GFO_IDH_MocA"/>
    <property type="match status" value="1"/>
</dbReference>
<dbReference type="SUPFAM" id="SSF51735">
    <property type="entry name" value="NAD(P)-binding Rossmann-fold domains"/>
    <property type="match status" value="1"/>
</dbReference>
<feature type="domain" description="GFO/IDH/MocA-like oxidoreductase" evidence="2">
    <location>
        <begin position="149"/>
        <end position="285"/>
    </location>
</feature>
<protein>
    <submittedName>
        <fullName evidence="3">Predicted dehydrogenase</fullName>
    </submittedName>
</protein>
<keyword evidence="4" id="KW-1185">Reference proteome</keyword>
<dbReference type="PANTHER" id="PTHR43708">
    <property type="entry name" value="CONSERVED EXPRESSED OXIDOREDUCTASE (EUROFUNG)"/>
    <property type="match status" value="1"/>
</dbReference>
<dbReference type="Pfam" id="PF22725">
    <property type="entry name" value="GFO_IDH_MocA_C3"/>
    <property type="match status" value="1"/>
</dbReference>
<reference evidence="4" key="1">
    <citation type="submission" date="2017-09" db="EMBL/GenBank/DDBJ databases">
        <authorList>
            <person name="Varghese N."/>
            <person name="Submissions S."/>
        </authorList>
    </citation>
    <scope>NUCLEOTIDE SEQUENCE [LARGE SCALE GENOMIC DNA]</scope>
    <source>
        <strain evidence="4">CGMCC 1.8913</strain>
    </source>
</reference>
<dbReference type="SUPFAM" id="SSF55347">
    <property type="entry name" value="Glyceraldehyde-3-phosphate dehydrogenase-like, C-terminal domain"/>
    <property type="match status" value="1"/>
</dbReference>
<dbReference type="InterPro" id="IPR055170">
    <property type="entry name" value="GFO_IDH_MocA-like_dom"/>
</dbReference>
<dbReference type="GO" id="GO:0000166">
    <property type="term" value="F:nucleotide binding"/>
    <property type="evidence" value="ECO:0007669"/>
    <property type="project" value="InterPro"/>
</dbReference>
<dbReference type="InterPro" id="IPR036291">
    <property type="entry name" value="NAD(P)-bd_dom_sf"/>
</dbReference>
<dbReference type="Gene3D" id="3.40.50.720">
    <property type="entry name" value="NAD(P)-binding Rossmann-like Domain"/>
    <property type="match status" value="1"/>
</dbReference>